<sequence length="337" mass="35685">MSVQDLRDVLRERAEGPAPANPHRHDQVHARVRRVRRRRRAAAGAAALAAAVVASVVAALLVPGQDEPLPVPGLLPGRDGLVPGEAPTAAQPAAGLPERFVTRDGTEYRRIGLATLTEGRASVTVPASGNPLEVATPCEGVFSSMPEVFVDSRRVNGREDSCGDSGLHLLPVDVPQGAADVTLTFAKRGCDTPQGACGPERGAREVAVYEWTPPAMTIEPPRVKALPRRLDGGRLADSASGRWPGAATVTLSGRGAMTLDVVCSGDLAPRMWFEVRVNGRLSRTRQGCPVWTGGPFPKAGLDLGTKQGERVTVTVRTGMWGAGTNRPVRWSIGLYVK</sequence>
<proteinExistence type="predicted"/>
<dbReference type="KEGG" id="noa:BKM31_25100"/>
<dbReference type="Proteomes" id="UP000190797">
    <property type="component" value="Chromosome"/>
</dbReference>
<keyword evidence="1" id="KW-0472">Membrane</keyword>
<name>A0A1V0A2B9_9ACTN</name>
<protein>
    <submittedName>
        <fullName evidence="2">Uncharacterized protein</fullName>
    </submittedName>
</protein>
<reference evidence="3" key="1">
    <citation type="journal article" date="2017" name="Med. Chem. Commun.">
        <title>Nonomuraea sp. ATCC 55076 harbours the largest actinomycete chromosome to date and the kistamicin biosynthetic gene cluster.</title>
        <authorList>
            <person name="Nazari B."/>
            <person name="Forneris C.C."/>
            <person name="Gibson M.I."/>
            <person name="Moon K."/>
            <person name="Schramma K.R."/>
            <person name="Seyedsayamdost M.R."/>
        </authorList>
    </citation>
    <scope>NUCLEOTIDE SEQUENCE [LARGE SCALE GENOMIC DNA]</scope>
    <source>
        <strain evidence="3">ATCC 55076</strain>
    </source>
</reference>
<feature type="transmembrane region" description="Helical" evidence="1">
    <location>
        <begin position="41"/>
        <end position="62"/>
    </location>
</feature>
<organism evidence="2 3">
    <name type="scientific">[Actinomadura] parvosata subsp. kistnae</name>
    <dbReference type="NCBI Taxonomy" id="1909395"/>
    <lineage>
        <taxon>Bacteria</taxon>
        <taxon>Bacillati</taxon>
        <taxon>Actinomycetota</taxon>
        <taxon>Actinomycetes</taxon>
        <taxon>Streptosporangiales</taxon>
        <taxon>Streptosporangiaceae</taxon>
        <taxon>Nonomuraea</taxon>
    </lineage>
</organism>
<dbReference type="STRING" id="1909395.BKM31_25100"/>
<evidence type="ECO:0000256" key="1">
    <source>
        <dbReference type="SAM" id="Phobius"/>
    </source>
</evidence>
<evidence type="ECO:0000313" key="3">
    <source>
        <dbReference type="Proteomes" id="UP000190797"/>
    </source>
</evidence>
<evidence type="ECO:0000313" key="2">
    <source>
        <dbReference type="EMBL" id="AQZ64302.1"/>
    </source>
</evidence>
<keyword evidence="3" id="KW-1185">Reference proteome</keyword>
<dbReference type="OrthoDB" id="3520456at2"/>
<dbReference type="AlphaFoldDB" id="A0A1V0A2B9"/>
<keyword evidence="1" id="KW-0812">Transmembrane</keyword>
<accession>A0A1V0A2B9</accession>
<gene>
    <name evidence="2" type="ORF">BKM31_25100</name>
</gene>
<dbReference type="RefSeq" id="WP_080040501.1">
    <property type="nucleotide sequence ID" value="NZ_CP017717.1"/>
</dbReference>
<dbReference type="EMBL" id="CP017717">
    <property type="protein sequence ID" value="AQZ64302.1"/>
    <property type="molecule type" value="Genomic_DNA"/>
</dbReference>
<keyword evidence="1" id="KW-1133">Transmembrane helix</keyword>